<dbReference type="EMBL" id="BARW01018273">
    <property type="protein sequence ID" value="GAI97022.1"/>
    <property type="molecule type" value="Genomic_DNA"/>
</dbReference>
<proteinExistence type="predicted"/>
<protein>
    <recommendedName>
        <fullName evidence="1">Type II methyltransferase M.TaqI-like domain-containing protein</fullName>
    </recommendedName>
</protein>
<dbReference type="InterPro" id="IPR011639">
    <property type="entry name" value="MethylTrfase_TaqI-like_dom"/>
</dbReference>
<dbReference type="AlphaFoldDB" id="X1SVF8"/>
<dbReference type="SUPFAM" id="SSF53335">
    <property type="entry name" value="S-adenosyl-L-methionine-dependent methyltransferases"/>
    <property type="match status" value="1"/>
</dbReference>
<dbReference type="GO" id="GO:0006304">
    <property type="term" value="P:DNA modification"/>
    <property type="evidence" value="ECO:0007669"/>
    <property type="project" value="InterPro"/>
</dbReference>
<accession>X1SVF8</accession>
<gene>
    <name evidence="2" type="ORF">S12H4_31323</name>
</gene>
<evidence type="ECO:0000259" key="1">
    <source>
        <dbReference type="Pfam" id="PF07669"/>
    </source>
</evidence>
<feature type="domain" description="Type II methyltransferase M.TaqI-like" evidence="1">
    <location>
        <begin position="42"/>
        <end position="143"/>
    </location>
</feature>
<dbReference type="Gene3D" id="3.40.50.150">
    <property type="entry name" value="Vaccinia Virus protein VP39"/>
    <property type="match status" value="1"/>
</dbReference>
<name>X1SVF8_9ZZZZ</name>
<dbReference type="Pfam" id="PF07669">
    <property type="entry name" value="Eco57I"/>
    <property type="match status" value="1"/>
</dbReference>
<reference evidence="2" key="1">
    <citation type="journal article" date="2014" name="Front. Microbiol.">
        <title>High frequency of phylogenetically diverse reductive dehalogenase-homologous genes in deep subseafloor sedimentary metagenomes.</title>
        <authorList>
            <person name="Kawai M."/>
            <person name="Futagami T."/>
            <person name="Toyoda A."/>
            <person name="Takaki Y."/>
            <person name="Nishi S."/>
            <person name="Hori S."/>
            <person name="Arai W."/>
            <person name="Tsubouchi T."/>
            <person name="Morono Y."/>
            <person name="Uchiyama I."/>
            <person name="Ito T."/>
            <person name="Fujiyama A."/>
            <person name="Inagaki F."/>
            <person name="Takami H."/>
        </authorList>
    </citation>
    <scope>NUCLEOTIDE SEQUENCE</scope>
    <source>
        <strain evidence="2">Expedition CK06-06</strain>
    </source>
</reference>
<organism evidence="2">
    <name type="scientific">marine sediment metagenome</name>
    <dbReference type="NCBI Taxonomy" id="412755"/>
    <lineage>
        <taxon>unclassified sequences</taxon>
        <taxon>metagenomes</taxon>
        <taxon>ecological metagenomes</taxon>
    </lineage>
</organism>
<evidence type="ECO:0000313" key="2">
    <source>
        <dbReference type="EMBL" id="GAI97022.1"/>
    </source>
</evidence>
<dbReference type="InterPro" id="IPR029063">
    <property type="entry name" value="SAM-dependent_MTases_sf"/>
</dbReference>
<comment type="caution">
    <text evidence="2">The sequence shown here is derived from an EMBL/GenBank/DDBJ whole genome shotgun (WGS) entry which is preliminary data.</text>
</comment>
<sequence length="155" mass="18050">MLLRATGYKSTKQQRFRIYLTNSLEEHHPDTGTLFASWLSSEANEANHIKRDTPVMVVLGNPPYSVSSSNKSEWIEKLMVDYKKNLNEKNINPLSDDYIKFIRYGQYFIEKNGEGILAYISNNSFIDGIIHRQMRKNLLETFDKIYILNLQCCGF</sequence>